<evidence type="ECO:0000256" key="3">
    <source>
        <dbReference type="ARBA" id="ARBA00022679"/>
    </source>
</evidence>
<sequence length="220" mass="25178">KYYKAILQNLFFAMLNSPITPEGSTELSERHFRNGRSDYDNNKLMRYESMFKNPQLFVELANRTVPFLNGGLFDCLDDKDNGVYIDGFSDRETVKKALIVPDYLFFGEEVGKNLDLSGWYGDNKKKKVCASGIIDILKRYNFTVEENTPFDQEVSLDPELLGKVFENLLASYNPETQTTARKQTGSFYTPREIVQYMVDESLVAHLKRTVGTNSRNNTAS</sequence>
<dbReference type="AlphaFoldDB" id="K1S956"/>
<keyword evidence="3" id="KW-0808">Transferase</keyword>
<dbReference type="GO" id="GO:0004519">
    <property type="term" value="F:endonuclease activity"/>
    <property type="evidence" value="ECO:0007669"/>
    <property type="project" value="UniProtKB-KW"/>
</dbReference>
<organism evidence="5">
    <name type="scientific">human gut metagenome</name>
    <dbReference type="NCBI Taxonomy" id="408170"/>
    <lineage>
        <taxon>unclassified sequences</taxon>
        <taxon>metagenomes</taxon>
        <taxon>organismal metagenomes</taxon>
    </lineage>
</organism>
<evidence type="ECO:0000256" key="1">
    <source>
        <dbReference type="ARBA" id="ARBA00011900"/>
    </source>
</evidence>
<proteinExistence type="predicted"/>
<comment type="caution">
    <text evidence="5">The sequence shown here is derived from an EMBL/GenBank/DDBJ whole genome shotgun (WGS) entry which is preliminary data.</text>
</comment>
<keyword evidence="5" id="KW-0378">Hydrolase</keyword>
<protein>
    <recommendedName>
        <fullName evidence="1">site-specific DNA-methyltransferase (adenine-specific)</fullName>
        <ecNumber evidence="1">2.1.1.72</ecNumber>
    </recommendedName>
</protein>
<dbReference type="Gene3D" id="3.40.50.150">
    <property type="entry name" value="Vaccinia Virus protein VP39"/>
    <property type="match status" value="1"/>
</dbReference>
<keyword evidence="5" id="KW-0540">Nuclease</keyword>
<dbReference type="EC" id="2.1.1.72" evidence="1"/>
<dbReference type="GO" id="GO:0009007">
    <property type="term" value="F:site-specific DNA-methyltransferase (adenine-specific) activity"/>
    <property type="evidence" value="ECO:0007669"/>
    <property type="project" value="UniProtKB-EC"/>
</dbReference>
<dbReference type="InterPro" id="IPR029063">
    <property type="entry name" value="SAM-dependent_MTases_sf"/>
</dbReference>
<accession>K1S956</accession>
<evidence type="ECO:0000256" key="4">
    <source>
        <dbReference type="ARBA" id="ARBA00047942"/>
    </source>
</evidence>
<evidence type="ECO:0000256" key="2">
    <source>
        <dbReference type="ARBA" id="ARBA00022603"/>
    </source>
</evidence>
<dbReference type="SUPFAM" id="SSF53335">
    <property type="entry name" value="S-adenosyl-L-methionine-dependent methyltransferases"/>
    <property type="match status" value="1"/>
</dbReference>
<dbReference type="GO" id="GO:0032259">
    <property type="term" value="P:methylation"/>
    <property type="evidence" value="ECO:0007669"/>
    <property type="project" value="UniProtKB-KW"/>
</dbReference>
<keyword evidence="5" id="KW-0255">Endonuclease</keyword>
<evidence type="ECO:0000313" key="5">
    <source>
        <dbReference type="EMBL" id="EKC43981.1"/>
    </source>
</evidence>
<dbReference type="EMBL" id="AJWY01014361">
    <property type="protein sequence ID" value="EKC43981.1"/>
    <property type="molecule type" value="Genomic_DNA"/>
</dbReference>
<dbReference type="PANTHER" id="PTHR33841:SF1">
    <property type="entry name" value="DNA METHYLTRANSFERASE A"/>
    <property type="match status" value="1"/>
</dbReference>
<name>K1S956_9ZZZZ</name>
<gene>
    <name evidence="5" type="ORF">LEA_20870</name>
</gene>
<reference evidence="5" key="1">
    <citation type="journal article" date="2013" name="Environ. Microbiol.">
        <title>Microbiota from the distal guts of lean and obese adolescents exhibit partial functional redundancy besides clear differences in community structure.</title>
        <authorList>
            <person name="Ferrer M."/>
            <person name="Ruiz A."/>
            <person name="Lanza F."/>
            <person name="Haange S.B."/>
            <person name="Oberbach A."/>
            <person name="Till H."/>
            <person name="Bargiela R."/>
            <person name="Campoy C."/>
            <person name="Segura M.T."/>
            <person name="Richter M."/>
            <person name="von Bergen M."/>
            <person name="Seifert J."/>
            <person name="Suarez A."/>
        </authorList>
    </citation>
    <scope>NUCLEOTIDE SEQUENCE</scope>
</reference>
<dbReference type="InterPro" id="IPR050953">
    <property type="entry name" value="N4_N6_ade-DNA_methylase"/>
</dbReference>
<feature type="non-terminal residue" evidence="5">
    <location>
        <position position="1"/>
    </location>
</feature>
<dbReference type="PANTHER" id="PTHR33841">
    <property type="entry name" value="DNA METHYLTRANSFERASE YEEA-RELATED"/>
    <property type="match status" value="1"/>
</dbReference>
<keyword evidence="2" id="KW-0489">Methyltransferase</keyword>
<comment type="catalytic activity">
    <reaction evidence="4">
        <text>a 2'-deoxyadenosine in DNA + S-adenosyl-L-methionine = an N(6)-methyl-2'-deoxyadenosine in DNA + S-adenosyl-L-homocysteine + H(+)</text>
        <dbReference type="Rhea" id="RHEA:15197"/>
        <dbReference type="Rhea" id="RHEA-COMP:12418"/>
        <dbReference type="Rhea" id="RHEA-COMP:12419"/>
        <dbReference type="ChEBI" id="CHEBI:15378"/>
        <dbReference type="ChEBI" id="CHEBI:57856"/>
        <dbReference type="ChEBI" id="CHEBI:59789"/>
        <dbReference type="ChEBI" id="CHEBI:90615"/>
        <dbReference type="ChEBI" id="CHEBI:90616"/>
        <dbReference type="EC" id="2.1.1.72"/>
    </reaction>
</comment>